<keyword evidence="7" id="KW-1185">Reference proteome</keyword>
<sequence length="341" mass="37250">KSNDHFLEETQLQKCLFFASVVTGQNVEVTQLPETVSVKAGENLTLKCTLTGANFPGGVRWYKGLDRSQPPIFSDIQGASNRGIRVIPGSNTDFSINIHNVQPEDAGTYYCVKFRAGVQERELASGKGTVVSVIAKPSQPVVLGPTRRIAAGSQASFNCSTGGFSPQEITVSWLKNGKIIPAAQTNILNSDEKQSISYRAESTVEIPLQQGDVKSQLTCQIQHRSLDGPLQQTFALGDIVRVPPKVRLEINPPSPVQLNTSVTVTCNAERFYPEDAKLELFAKDAPSRKGKVGPKTSNPDGTFSLKSNLKMMATEDRNVSMFLCKVQQFLVNETTTLFITR</sequence>
<reference evidence="6" key="1">
    <citation type="submission" date="2025-08" db="UniProtKB">
        <authorList>
            <consortium name="Ensembl"/>
        </authorList>
    </citation>
    <scope>IDENTIFICATION</scope>
</reference>
<dbReference type="SMART" id="SM00406">
    <property type="entry name" value="IGv"/>
    <property type="match status" value="1"/>
</dbReference>
<dbReference type="PROSITE" id="PS50835">
    <property type="entry name" value="IG_LIKE"/>
    <property type="match status" value="3"/>
</dbReference>
<dbReference type="Ensembl" id="ENSNNAT00000002632.1">
    <property type="protein sequence ID" value="ENSNNAP00000002505.1"/>
    <property type="gene ID" value="ENSNNAG00000001731.1"/>
</dbReference>
<dbReference type="AlphaFoldDB" id="A0A8C6VD28"/>
<dbReference type="InterPro" id="IPR036179">
    <property type="entry name" value="Ig-like_dom_sf"/>
</dbReference>
<dbReference type="Gene3D" id="2.60.40.10">
    <property type="entry name" value="Immunoglobulins"/>
    <property type="match status" value="3"/>
</dbReference>
<evidence type="ECO:0000313" key="6">
    <source>
        <dbReference type="Ensembl" id="ENSNNAP00000002505.1"/>
    </source>
</evidence>
<dbReference type="Proteomes" id="UP000694559">
    <property type="component" value="Unplaced"/>
</dbReference>
<proteinExistence type="predicted"/>
<dbReference type="OrthoDB" id="6370831at2759"/>
<dbReference type="OMA" id="TPVENTM"/>
<name>A0A8C6VD28_NAJNA</name>
<feature type="domain" description="Ig-like" evidence="5">
    <location>
        <begin position="27"/>
        <end position="124"/>
    </location>
</feature>
<evidence type="ECO:0000259" key="5">
    <source>
        <dbReference type="PROSITE" id="PS50835"/>
    </source>
</evidence>
<evidence type="ECO:0000256" key="2">
    <source>
        <dbReference type="ARBA" id="ARBA00023157"/>
    </source>
</evidence>
<dbReference type="SMART" id="SM00407">
    <property type="entry name" value="IGc1"/>
    <property type="match status" value="2"/>
</dbReference>
<dbReference type="InterPro" id="IPR013106">
    <property type="entry name" value="Ig_V-set"/>
</dbReference>
<feature type="domain" description="Ig-like" evidence="5">
    <location>
        <begin position="244"/>
        <end position="340"/>
    </location>
</feature>
<dbReference type="Pfam" id="PF07686">
    <property type="entry name" value="V-set"/>
    <property type="match status" value="1"/>
</dbReference>
<dbReference type="Pfam" id="PF07654">
    <property type="entry name" value="C1-set"/>
    <property type="match status" value="2"/>
</dbReference>
<dbReference type="InterPro" id="IPR003599">
    <property type="entry name" value="Ig_sub"/>
</dbReference>
<organism evidence="6 7">
    <name type="scientific">Naja naja</name>
    <name type="common">Indian cobra</name>
    <dbReference type="NCBI Taxonomy" id="35670"/>
    <lineage>
        <taxon>Eukaryota</taxon>
        <taxon>Metazoa</taxon>
        <taxon>Chordata</taxon>
        <taxon>Craniata</taxon>
        <taxon>Vertebrata</taxon>
        <taxon>Euteleostomi</taxon>
        <taxon>Lepidosauria</taxon>
        <taxon>Squamata</taxon>
        <taxon>Bifurcata</taxon>
        <taxon>Unidentata</taxon>
        <taxon>Episquamata</taxon>
        <taxon>Toxicofera</taxon>
        <taxon>Serpentes</taxon>
        <taxon>Colubroidea</taxon>
        <taxon>Elapidae</taxon>
        <taxon>Elapinae</taxon>
        <taxon>Naja</taxon>
    </lineage>
</organism>
<dbReference type="InterPro" id="IPR007110">
    <property type="entry name" value="Ig-like_dom"/>
</dbReference>
<dbReference type="PANTHER" id="PTHR19971">
    <property type="entry name" value="SIGNAL-REGULATORY PROTEIN BETA"/>
    <property type="match status" value="1"/>
</dbReference>
<evidence type="ECO:0000256" key="4">
    <source>
        <dbReference type="ARBA" id="ARBA00023319"/>
    </source>
</evidence>
<dbReference type="InterPro" id="IPR013783">
    <property type="entry name" value="Ig-like_fold"/>
</dbReference>
<dbReference type="GeneTree" id="ENSGT00960000186656"/>
<evidence type="ECO:0000313" key="7">
    <source>
        <dbReference type="Proteomes" id="UP000694559"/>
    </source>
</evidence>
<dbReference type="InterPro" id="IPR051755">
    <property type="entry name" value="Ig-like_CS_Receptor"/>
</dbReference>
<feature type="domain" description="Ig-like" evidence="5">
    <location>
        <begin position="137"/>
        <end position="235"/>
    </location>
</feature>
<keyword evidence="3" id="KW-0325">Glycoprotein</keyword>
<reference evidence="6" key="2">
    <citation type="submission" date="2025-09" db="UniProtKB">
        <authorList>
            <consortium name="Ensembl"/>
        </authorList>
    </citation>
    <scope>IDENTIFICATION</scope>
</reference>
<protein>
    <recommendedName>
        <fullName evidence="5">Ig-like domain-containing protein</fullName>
    </recommendedName>
</protein>
<keyword evidence="1" id="KW-0732">Signal</keyword>
<accession>A0A8C6VD28</accession>
<keyword evidence="4" id="KW-0393">Immunoglobulin domain</keyword>
<evidence type="ECO:0000256" key="1">
    <source>
        <dbReference type="ARBA" id="ARBA00022729"/>
    </source>
</evidence>
<evidence type="ECO:0000256" key="3">
    <source>
        <dbReference type="ARBA" id="ARBA00023180"/>
    </source>
</evidence>
<keyword evidence="2" id="KW-1015">Disulfide bond</keyword>
<dbReference type="SUPFAM" id="SSF48726">
    <property type="entry name" value="Immunoglobulin"/>
    <property type="match status" value="3"/>
</dbReference>
<dbReference type="InterPro" id="IPR003597">
    <property type="entry name" value="Ig_C1-set"/>
</dbReference>
<dbReference type="SMART" id="SM00409">
    <property type="entry name" value="IG"/>
    <property type="match status" value="2"/>
</dbReference>
<dbReference type="FunFam" id="2.60.40.10:FF:000295">
    <property type="entry name" value="Tyrosine-protein phosphatase non-receptor type substrate 1"/>
    <property type="match status" value="1"/>
</dbReference>